<organism evidence="3 4">
    <name type="scientific">Polypedilum vanderplanki</name>
    <name type="common">Sleeping chironomid midge</name>
    <dbReference type="NCBI Taxonomy" id="319348"/>
    <lineage>
        <taxon>Eukaryota</taxon>
        <taxon>Metazoa</taxon>
        <taxon>Ecdysozoa</taxon>
        <taxon>Arthropoda</taxon>
        <taxon>Hexapoda</taxon>
        <taxon>Insecta</taxon>
        <taxon>Pterygota</taxon>
        <taxon>Neoptera</taxon>
        <taxon>Endopterygota</taxon>
        <taxon>Diptera</taxon>
        <taxon>Nematocera</taxon>
        <taxon>Chironomoidea</taxon>
        <taxon>Chironomidae</taxon>
        <taxon>Chironominae</taxon>
        <taxon>Polypedilum</taxon>
        <taxon>Polypedilum</taxon>
    </lineage>
</organism>
<reference evidence="3" key="1">
    <citation type="submission" date="2021-03" db="EMBL/GenBank/DDBJ databases">
        <title>Chromosome level genome of the anhydrobiotic midge Polypedilum vanderplanki.</title>
        <authorList>
            <person name="Yoshida Y."/>
            <person name="Kikawada T."/>
            <person name="Gusev O."/>
        </authorList>
    </citation>
    <scope>NUCLEOTIDE SEQUENCE</scope>
    <source>
        <strain evidence="3">NIAS01</strain>
        <tissue evidence="3">Whole body or cell culture</tissue>
    </source>
</reference>
<protein>
    <recommendedName>
        <fullName evidence="2">Integrase catalytic domain-containing protein</fullName>
    </recommendedName>
</protein>
<dbReference type="InterPro" id="IPR012337">
    <property type="entry name" value="RNaseH-like_sf"/>
</dbReference>
<dbReference type="EMBL" id="JADBJN010000031">
    <property type="protein sequence ID" value="KAG5666194.1"/>
    <property type="molecule type" value="Genomic_DNA"/>
</dbReference>
<dbReference type="PROSITE" id="PS50994">
    <property type="entry name" value="INTEGRASE"/>
    <property type="match status" value="1"/>
</dbReference>
<gene>
    <name evidence="3" type="ORF">PVAND_017826</name>
</gene>
<comment type="caution">
    <text evidence="3">The sequence shown here is derived from an EMBL/GenBank/DDBJ whole genome shotgun (WGS) entry which is preliminary data.</text>
</comment>
<dbReference type="GO" id="GO:0015074">
    <property type="term" value="P:DNA integration"/>
    <property type="evidence" value="ECO:0007669"/>
    <property type="project" value="InterPro"/>
</dbReference>
<evidence type="ECO:0000313" key="3">
    <source>
        <dbReference type="EMBL" id="KAG5666194.1"/>
    </source>
</evidence>
<dbReference type="InterPro" id="IPR040676">
    <property type="entry name" value="DUF5641"/>
</dbReference>
<dbReference type="GO" id="GO:0003676">
    <property type="term" value="F:nucleic acid binding"/>
    <property type="evidence" value="ECO:0007669"/>
    <property type="project" value="InterPro"/>
</dbReference>
<evidence type="ECO:0000256" key="1">
    <source>
        <dbReference type="SAM" id="MobiDB-lite"/>
    </source>
</evidence>
<dbReference type="SUPFAM" id="SSF54928">
    <property type="entry name" value="RNA-binding domain, RBD"/>
    <property type="match status" value="1"/>
</dbReference>
<proteinExistence type="predicted"/>
<dbReference type="PANTHER" id="PTHR47331">
    <property type="entry name" value="PHD-TYPE DOMAIN-CONTAINING PROTEIN"/>
    <property type="match status" value="1"/>
</dbReference>
<sequence length="530" mass="61112">MLLAIQDVWTRRGPIRKMYSDNGGNFIGSARIITANHLQQLAIEKRLEWHFNPAWTPHWGGAWERLIREMKRAMKVVMKGRVIKEKVFDCVLLQTEDLLNSRPLTNVPVSPDDLIPLTPNYLIKLHPGYAFVQNVQDDENENPNLFIKRAKKISDKLISRWIKEYLATIADPKLKGPNKRGLEVDDYVIYLDPLLKPENWKRGRVIEVFRGRDGFARVANIKLKNGEILEKRSVARLAKLEIDDKNFTTESCLLLKIAERTLGQDQVQVQSQNKKFSFRHKKLIEFCAAMGSKVQISTVAVIKLWNELGQSIFCSREEIGEGKSGNALSIRELLGDDMFLDTENVRTIKINRIPCETNFMELLTRMAKLNWTVTRVAVDSIDQKEGFFAYITFEKESEKIAAIERKVIDIAGKKCKVSVPKKSFDILKRAGKEYAFIFWNHLRSHNCAIVLCRQKDTITRENALPRFSGEQLKEYIEYMNCIDMAFGNVASDNSKMHLREEIAADERRSRKKSPERRTIILPKGSSIKEK</sequence>
<dbReference type="Gene3D" id="3.30.420.10">
    <property type="entry name" value="Ribonuclease H-like superfamily/Ribonuclease H"/>
    <property type="match status" value="1"/>
</dbReference>
<dbReference type="Pfam" id="PF18701">
    <property type="entry name" value="DUF5641"/>
    <property type="match status" value="1"/>
</dbReference>
<keyword evidence="4" id="KW-1185">Reference proteome</keyword>
<feature type="domain" description="Integrase catalytic" evidence="2">
    <location>
        <begin position="1"/>
        <end position="127"/>
    </location>
</feature>
<dbReference type="SUPFAM" id="SSF53098">
    <property type="entry name" value="Ribonuclease H-like"/>
    <property type="match status" value="1"/>
</dbReference>
<name>A0A9J6B8Y8_POLVA</name>
<dbReference type="InterPro" id="IPR035979">
    <property type="entry name" value="RBD_domain_sf"/>
</dbReference>
<dbReference type="Proteomes" id="UP001107558">
    <property type="component" value="Unassembled WGS sequence"/>
</dbReference>
<dbReference type="InterPro" id="IPR036397">
    <property type="entry name" value="RNaseH_sf"/>
</dbReference>
<feature type="region of interest" description="Disordered" evidence="1">
    <location>
        <begin position="502"/>
        <end position="530"/>
    </location>
</feature>
<accession>A0A9J6B8Y8</accession>
<dbReference type="OrthoDB" id="10049357at2759"/>
<evidence type="ECO:0000313" key="4">
    <source>
        <dbReference type="Proteomes" id="UP001107558"/>
    </source>
</evidence>
<dbReference type="AlphaFoldDB" id="A0A9J6B8Y8"/>
<evidence type="ECO:0000259" key="2">
    <source>
        <dbReference type="PROSITE" id="PS50994"/>
    </source>
</evidence>
<dbReference type="InterPro" id="IPR001584">
    <property type="entry name" value="Integrase_cat-core"/>
</dbReference>